<keyword evidence="5" id="KW-1185">Reference proteome</keyword>
<organism evidence="4 5">
    <name type="scientific">Apodospora peruviana</name>
    <dbReference type="NCBI Taxonomy" id="516989"/>
    <lineage>
        <taxon>Eukaryota</taxon>
        <taxon>Fungi</taxon>
        <taxon>Dikarya</taxon>
        <taxon>Ascomycota</taxon>
        <taxon>Pezizomycotina</taxon>
        <taxon>Sordariomycetes</taxon>
        <taxon>Sordariomycetidae</taxon>
        <taxon>Sordariales</taxon>
        <taxon>Lasiosphaeriaceae</taxon>
        <taxon>Apodospora</taxon>
    </lineage>
</organism>
<feature type="domain" description="Enoyl reductase (ER)" evidence="3">
    <location>
        <begin position="17"/>
        <end position="297"/>
    </location>
</feature>
<name>A0AAE0IRJ0_9PEZI</name>
<dbReference type="SUPFAM" id="SSF51735">
    <property type="entry name" value="NAD(P)-binding Rossmann-fold domains"/>
    <property type="match status" value="1"/>
</dbReference>
<dbReference type="GO" id="GO:0016651">
    <property type="term" value="F:oxidoreductase activity, acting on NAD(P)H"/>
    <property type="evidence" value="ECO:0007669"/>
    <property type="project" value="InterPro"/>
</dbReference>
<dbReference type="SMART" id="SM00829">
    <property type="entry name" value="PKS_ER"/>
    <property type="match status" value="1"/>
</dbReference>
<reference evidence="4" key="1">
    <citation type="journal article" date="2023" name="Mol. Phylogenet. Evol.">
        <title>Genome-scale phylogeny and comparative genomics of the fungal order Sordariales.</title>
        <authorList>
            <person name="Hensen N."/>
            <person name="Bonometti L."/>
            <person name="Westerberg I."/>
            <person name="Brannstrom I.O."/>
            <person name="Guillou S."/>
            <person name="Cros-Aarteil S."/>
            <person name="Calhoun S."/>
            <person name="Haridas S."/>
            <person name="Kuo A."/>
            <person name="Mondo S."/>
            <person name="Pangilinan J."/>
            <person name="Riley R."/>
            <person name="LaButti K."/>
            <person name="Andreopoulos B."/>
            <person name="Lipzen A."/>
            <person name="Chen C."/>
            <person name="Yan M."/>
            <person name="Daum C."/>
            <person name="Ng V."/>
            <person name="Clum A."/>
            <person name="Steindorff A."/>
            <person name="Ohm R.A."/>
            <person name="Martin F."/>
            <person name="Silar P."/>
            <person name="Natvig D.O."/>
            <person name="Lalanne C."/>
            <person name="Gautier V."/>
            <person name="Ament-Velasquez S.L."/>
            <person name="Kruys A."/>
            <person name="Hutchinson M.I."/>
            <person name="Powell A.J."/>
            <person name="Barry K."/>
            <person name="Miller A.N."/>
            <person name="Grigoriev I.V."/>
            <person name="Debuchy R."/>
            <person name="Gladieux P."/>
            <person name="Hiltunen Thoren M."/>
            <person name="Johannesson H."/>
        </authorList>
    </citation>
    <scope>NUCLEOTIDE SEQUENCE</scope>
    <source>
        <strain evidence="4">CBS 118394</strain>
    </source>
</reference>
<dbReference type="InterPro" id="IPR011032">
    <property type="entry name" value="GroES-like_sf"/>
</dbReference>
<dbReference type="Pfam" id="PF08240">
    <property type="entry name" value="ADH_N"/>
    <property type="match status" value="1"/>
</dbReference>
<dbReference type="CDD" id="cd08249">
    <property type="entry name" value="enoyl_reductase_like"/>
    <property type="match status" value="1"/>
</dbReference>
<comment type="caution">
    <text evidence="4">The sequence shown here is derived from an EMBL/GenBank/DDBJ whole genome shotgun (WGS) entry which is preliminary data.</text>
</comment>
<protein>
    <submittedName>
        <fullName evidence="4">Zinc-binding oxidoreductase CipB</fullName>
    </submittedName>
</protein>
<dbReference type="SUPFAM" id="SSF50129">
    <property type="entry name" value="GroES-like"/>
    <property type="match status" value="1"/>
</dbReference>
<dbReference type="InterPro" id="IPR013149">
    <property type="entry name" value="ADH-like_C"/>
</dbReference>
<dbReference type="Gene3D" id="3.40.50.720">
    <property type="entry name" value="NAD(P)-binding Rossmann-like Domain"/>
    <property type="match status" value="1"/>
</dbReference>
<evidence type="ECO:0000313" key="4">
    <source>
        <dbReference type="EMBL" id="KAK3329981.1"/>
    </source>
</evidence>
<proteinExistence type="inferred from homology"/>
<sequence length="347" mass="36461">MASSPITNNAAWLISPKASPFKVEPAPAWEPEADEILVRNRAVAINPVDGTMQALAWFPLTYPAILGHDVAGEVVAVGPNVSRFKAGDRVIGHCVGMSTKRNSDYAFQNLSIVRANMAAPLPDNIPYDQGAVIPLGCSTAAAGLFQDGFLELDLPTTPARTPSSGKTLLVWGASSSVGCNVVQLAVAAGYKVMATASPKNFGYLKQLGASEVFDRNSATIREELLAALKTKTLVGAFDCIGAEGWDICLDVVGRSQDVSKRSVVTVSGGHPQAPEGVTIKQMFSTTIKDNAVGKAIYEDFLPAALQVGAFVPAPEPLVVGQGLDSVQVAVDRYRKGGLSAQKLVVLL</sequence>
<evidence type="ECO:0000259" key="3">
    <source>
        <dbReference type="SMART" id="SM00829"/>
    </source>
</evidence>
<dbReference type="Proteomes" id="UP001283341">
    <property type="component" value="Unassembled WGS sequence"/>
</dbReference>
<accession>A0AAE0IRJ0</accession>
<dbReference type="PANTHER" id="PTHR45348">
    <property type="entry name" value="HYPOTHETICAL OXIDOREDUCTASE (EUROFUNG)"/>
    <property type="match status" value="1"/>
</dbReference>
<dbReference type="PANTHER" id="PTHR45348:SF2">
    <property type="entry name" value="ZINC-TYPE ALCOHOL DEHYDROGENASE-LIKE PROTEIN C2E1P3.01"/>
    <property type="match status" value="1"/>
</dbReference>
<dbReference type="EMBL" id="JAUEDM010000001">
    <property type="protein sequence ID" value="KAK3329981.1"/>
    <property type="molecule type" value="Genomic_DNA"/>
</dbReference>
<comment type="similarity">
    <text evidence="1">Belongs to the zinc-containing alcohol dehydrogenase family.</text>
</comment>
<dbReference type="Pfam" id="PF00107">
    <property type="entry name" value="ADH_zinc_N"/>
    <property type="match status" value="1"/>
</dbReference>
<keyword evidence="2" id="KW-0560">Oxidoreductase</keyword>
<dbReference type="AlphaFoldDB" id="A0AAE0IRJ0"/>
<gene>
    <name evidence="4" type="ORF">B0H66DRAFT_542500</name>
</gene>
<dbReference type="Gene3D" id="3.90.180.10">
    <property type="entry name" value="Medium-chain alcohol dehydrogenases, catalytic domain"/>
    <property type="match status" value="1"/>
</dbReference>
<dbReference type="InterPro" id="IPR047122">
    <property type="entry name" value="Trans-enoyl_RdTase-like"/>
</dbReference>
<dbReference type="InterPro" id="IPR036291">
    <property type="entry name" value="NAD(P)-bd_dom_sf"/>
</dbReference>
<evidence type="ECO:0000256" key="1">
    <source>
        <dbReference type="ARBA" id="ARBA00008072"/>
    </source>
</evidence>
<dbReference type="InterPro" id="IPR020843">
    <property type="entry name" value="ER"/>
</dbReference>
<evidence type="ECO:0000313" key="5">
    <source>
        <dbReference type="Proteomes" id="UP001283341"/>
    </source>
</evidence>
<dbReference type="InterPro" id="IPR013154">
    <property type="entry name" value="ADH-like_N"/>
</dbReference>
<reference evidence="4" key="2">
    <citation type="submission" date="2023-06" db="EMBL/GenBank/DDBJ databases">
        <authorList>
            <consortium name="Lawrence Berkeley National Laboratory"/>
            <person name="Haridas S."/>
            <person name="Hensen N."/>
            <person name="Bonometti L."/>
            <person name="Westerberg I."/>
            <person name="Brannstrom I.O."/>
            <person name="Guillou S."/>
            <person name="Cros-Aarteil S."/>
            <person name="Calhoun S."/>
            <person name="Kuo A."/>
            <person name="Mondo S."/>
            <person name="Pangilinan J."/>
            <person name="Riley R."/>
            <person name="Labutti K."/>
            <person name="Andreopoulos B."/>
            <person name="Lipzen A."/>
            <person name="Chen C."/>
            <person name="Yanf M."/>
            <person name="Daum C."/>
            <person name="Ng V."/>
            <person name="Clum A."/>
            <person name="Steindorff A."/>
            <person name="Ohm R."/>
            <person name="Martin F."/>
            <person name="Silar P."/>
            <person name="Natvig D."/>
            <person name="Lalanne C."/>
            <person name="Gautier V."/>
            <person name="Ament-Velasquez S.L."/>
            <person name="Kruys A."/>
            <person name="Hutchinson M.I."/>
            <person name="Powell A.J."/>
            <person name="Barry K."/>
            <person name="Miller A.N."/>
            <person name="Grigoriev I.V."/>
            <person name="Debuchy R."/>
            <person name="Gladieux P."/>
            <person name="Thoren M.H."/>
            <person name="Johannesson H."/>
        </authorList>
    </citation>
    <scope>NUCLEOTIDE SEQUENCE</scope>
    <source>
        <strain evidence="4">CBS 118394</strain>
    </source>
</reference>
<evidence type="ECO:0000256" key="2">
    <source>
        <dbReference type="ARBA" id="ARBA00023002"/>
    </source>
</evidence>